<dbReference type="SUPFAM" id="SSF52540">
    <property type="entry name" value="P-loop containing nucleoside triphosphate hydrolases"/>
    <property type="match status" value="1"/>
</dbReference>
<dbReference type="InterPro" id="IPR027417">
    <property type="entry name" value="P-loop_NTPase"/>
</dbReference>
<gene>
    <name evidence="1" type="ORF">GCM10010844_34950</name>
</gene>
<protein>
    <recommendedName>
        <fullName evidence="3">AAA+ ATPase domain-containing protein</fullName>
    </recommendedName>
</protein>
<dbReference type="InterPro" id="IPR008868">
    <property type="entry name" value="TniB"/>
</dbReference>
<comment type="caution">
    <text evidence="1">The sequence shown here is derived from an EMBL/GenBank/DDBJ whole genome shotgun (WGS) entry which is preliminary data.</text>
</comment>
<dbReference type="Proteomes" id="UP000604341">
    <property type="component" value="Unassembled WGS sequence"/>
</dbReference>
<dbReference type="Gene3D" id="3.40.50.300">
    <property type="entry name" value="P-loop containing nucleotide triphosphate hydrolases"/>
    <property type="match status" value="1"/>
</dbReference>
<proteinExistence type="predicted"/>
<evidence type="ECO:0000313" key="2">
    <source>
        <dbReference type="Proteomes" id="UP000604341"/>
    </source>
</evidence>
<dbReference type="EMBL" id="BMPE01000015">
    <property type="protein sequence ID" value="GGL13158.1"/>
    <property type="molecule type" value="Genomic_DNA"/>
</dbReference>
<sequence length="286" mass="32420">MNLTEGAAQLVDAPAAQRVEYMRRRRRLHYAAGTAFLDRVQDLSHHQYAERSLGLVLTADQHQGKTTLLNWAFDRASASPAGQEQPAGQIRSIRVDVLPQWSLTSLYNACLEQLGMPVSTRGDPDQKLHALKRRIDACGTKLILMDEFHDVRQTAARHWPLILSGMRAICNTPGLTVVLAGLPEVEHIIESDLQLAARFEFHRLERWSNSQEYYNYLYSLLSDLPLAEPFPLLKHGPEVLKLGKYRLGHFSRIILEGACQNAWVGKPGLAIEDLREVAARYWHARR</sequence>
<organism evidence="1 2">
    <name type="scientific">Deinococcus radiotolerans</name>
    <dbReference type="NCBI Taxonomy" id="1309407"/>
    <lineage>
        <taxon>Bacteria</taxon>
        <taxon>Thermotogati</taxon>
        <taxon>Deinococcota</taxon>
        <taxon>Deinococci</taxon>
        <taxon>Deinococcales</taxon>
        <taxon>Deinococcaceae</taxon>
        <taxon>Deinococcus</taxon>
    </lineage>
</organism>
<dbReference type="Pfam" id="PF05621">
    <property type="entry name" value="TniB"/>
    <property type="match status" value="1"/>
</dbReference>
<keyword evidence="2" id="KW-1185">Reference proteome</keyword>
<name>A0ABQ2FP45_9DEIO</name>
<reference evidence="2" key="1">
    <citation type="journal article" date="2019" name="Int. J. Syst. Evol. Microbiol.">
        <title>The Global Catalogue of Microorganisms (GCM) 10K type strain sequencing project: providing services to taxonomists for standard genome sequencing and annotation.</title>
        <authorList>
            <consortium name="The Broad Institute Genomics Platform"/>
            <consortium name="The Broad Institute Genome Sequencing Center for Infectious Disease"/>
            <person name="Wu L."/>
            <person name="Ma J."/>
        </authorList>
    </citation>
    <scope>NUCLEOTIDE SEQUENCE [LARGE SCALE GENOMIC DNA]</scope>
    <source>
        <strain evidence="2">JCM 19173</strain>
    </source>
</reference>
<dbReference type="RefSeq" id="WP_189070261.1">
    <property type="nucleotide sequence ID" value="NZ_BMPE01000015.1"/>
</dbReference>
<accession>A0ABQ2FP45</accession>
<evidence type="ECO:0008006" key="3">
    <source>
        <dbReference type="Google" id="ProtNLM"/>
    </source>
</evidence>
<evidence type="ECO:0000313" key="1">
    <source>
        <dbReference type="EMBL" id="GGL13158.1"/>
    </source>
</evidence>